<sequence length="75" mass="8581">MQCCQMCGFYFYFFTFSGGKEGSGLKRVQFALKRLRGFSLVHLAAVVRPLCTDSRKLYCIFSALSLTILFDLHLE</sequence>
<dbReference type="AlphaFoldDB" id="A0A0E9WG00"/>
<reference evidence="1" key="2">
    <citation type="journal article" date="2015" name="Fish Shellfish Immunol.">
        <title>Early steps in the European eel (Anguilla anguilla)-Vibrio vulnificus interaction in the gills: Role of the RtxA13 toxin.</title>
        <authorList>
            <person name="Callol A."/>
            <person name="Pajuelo D."/>
            <person name="Ebbesson L."/>
            <person name="Teles M."/>
            <person name="MacKenzie S."/>
            <person name="Amaro C."/>
        </authorList>
    </citation>
    <scope>NUCLEOTIDE SEQUENCE</scope>
</reference>
<accession>A0A0E9WG00</accession>
<proteinExistence type="predicted"/>
<dbReference type="EMBL" id="GBXM01019310">
    <property type="protein sequence ID" value="JAH89267.1"/>
    <property type="molecule type" value="Transcribed_RNA"/>
</dbReference>
<reference evidence="1" key="1">
    <citation type="submission" date="2014-11" db="EMBL/GenBank/DDBJ databases">
        <authorList>
            <person name="Amaro Gonzalez C."/>
        </authorList>
    </citation>
    <scope>NUCLEOTIDE SEQUENCE</scope>
</reference>
<protein>
    <submittedName>
        <fullName evidence="1">Uncharacterized protein</fullName>
    </submittedName>
</protein>
<organism evidence="1">
    <name type="scientific">Anguilla anguilla</name>
    <name type="common">European freshwater eel</name>
    <name type="synonym">Muraena anguilla</name>
    <dbReference type="NCBI Taxonomy" id="7936"/>
    <lineage>
        <taxon>Eukaryota</taxon>
        <taxon>Metazoa</taxon>
        <taxon>Chordata</taxon>
        <taxon>Craniata</taxon>
        <taxon>Vertebrata</taxon>
        <taxon>Euteleostomi</taxon>
        <taxon>Actinopterygii</taxon>
        <taxon>Neopterygii</taxon>
        <taxon>Teleostei</taxon>
        <taxon>Anguilliformes</taxon>
        <taxon>Anguillidae</taxon>
        <taxon>Anguilla</taxon>
    </lineage>
</organism>
<name>A0A0E9WG00_ANGAN</name>
<evidence type="ECO:0000313" key="1">
    <source>
        <dbReference type="EMBL" id="JAH89267.1"/>
    </source>
</evidence>